<proteinExistence type="predicted"/>
<evidence type="ECO:0000313" key="2">
    <source>
        <dbReference type="Proteomes" id="UP000054721"/>
    </source>
</evidence>
<accession>A0A0V1JZX7</accession>
<reference evidence="1 2" key="1">
    <citation type="submission" date="2015-05" db="EMBL/GenBank/DDBJ databases">
        <title>Evolution of Trichinella species and genotypes.</title>
        <authorList>
            <person name="Korhonen P.K."/>
            <person name="Edoardo P."/>
            <person name="Giuseppe L.R."/>
            <person name="Gasser R.B."/>
        </authorList>
    </citation>
    <scope>NUCLEOTIDE SEQUENCE [LARGE SCALE GENOMIC DNA]</scope>
    <source>
        <strain evidence="1">ISS10</strain>
    </source>
</reference>
<comment type="caution">
    <text evidence="1">The sequence shown here is derived from an EMBL/GenBank/DDBJ whole genome shotgun (WGS) entry which is preliminary data.</text>
</comment>
<protein>
    <submittedName>
        <fullName evidence="1">Uncharacterized protein</fullName>
    </submittedName>
</protein>
<sequence length="34" mass="4059">MVHVRVLYEIWDKVSVDFIDAEYATKTVSCLWKL</sequence>
<evidence type="ECO:0000313" key="1">
    <source>
        <dbReference type="EMBL" id="KRZ40438.1"/>
    </source>
</evidence>
<dbReference type="AlphaFoldDB" id="A0A0V1JZX7"/>
<gene>
    <name evidence="1" type="ORF">T02_5759</name>
</gene>
<name>A0A0V1JZX7_9BILA</name>
<organism evidence="1 2">
    <name type="scientific">Trichinella nativa</name>
    <dbReference type="NCBI Taxonomy" id="6335"/>
    <lineage>
        <taxon>Eukaryota</taxon>
        <taxon>Metazoa</taxon>
        <taxon>Ecdysozoa</taxon>
        <taxon>Nematoda</taxon>
        <taxon>Enoplea</taxon>
        <taxon>Dorylaimia</taxon>
        <taxon>Trichinellida</taxon>
        <taxon>Trichinellidae</taxon>
        <taxon>Trichinella</taxon>
    </lineage>
</organism>
<keyword evidence="2" id="KW-1185">Reference proteome</keyword>
<dbReference type="Proteomes" id="UP000054721">
    <property type="component" value="Unassembled WGS sequence"/>
</dbReference>
<dbReference type="EMBL" id="JYDW01003694">
    <property type="protein sequence ID" value="KRZ40438.1"/>
    <property type="molecule type" value="Genomic_DNA"/>
</dbReference>